<evidence type="ECO:0000256" key="1">
    <source>
        <dbReference type="SAM" id="Phobius"/>
    </source>
</evidence>
<organism evidence="4 5">
    <name type="scientific">Fusicatenibacter saccharivorans</name>
    <dbReference type="NCBI Taxonomy" id="1150298"/>
    <lineage>
        <taxon>Bacteria</taxon>
        <taxon>Bacillati</taxon>
        <taxon>Bacillota</taxon>
        <taxon>Clostridia</taxon>
        <taxon>Lachnospirales</taxon>
        <taxon>Lachnospiraceae</taxon>
        <taxon>Fusicatenibacter</taxon>
    </lineage>
</organism>
<proteinExistence type="predicted"/>
<evidence type="ECO:0000259" key="2">
    <source>
        <dbReference type="PROSITE" id="PS50883"/>
    </source>
</evidence>
<dbReference type="CDD" id="cd01948">
    <property type="entry name" value="EAL"/>
    <property type="match status" value="1"/>
</dbReference>
<feature type="domain" description="GGDEF" evidence="3">
    <location>
        <begin position="255"/>
        <end position="385"/>
    </location>
</feature>
<dbReference type="InterPro" id="IPR000160">
    <property type="entry name" value="GGDEF_dom"/>
</dbReference>
<dbReference type="Pfam" id="PF00990">
    <property type="entry name" value="GGDEF"/>
    <property type="match status" value="2"/>
</dbReference>
<dbReference type="NCBIfam" id="TIGR00254">
    <property type="entry name" value="GGDEF"/>
    <property type="match status" value="1"/>
</dbReference>
<dbReference type="Pfam" id="PF00563">
    <property type="entry name" value="EAL"/>
    <property type="match status" value="1"/>
</dbReference>
<feature type="domain" description="GGDEF" evidence="3">
    <location>
        <begin position="93"/>
        <end position="228"/>
    </location>
</feature>
<dbReference type="InterPro" id="IPR043128">
    <property type="entry name" value="Rev_trsase/Diguanyl_cyclase"/>
</dbReference>
<keyword evidence="1" id="KW-0472">Membrane</keyword>
<comment type="caution">
    <text evidence="4">The sequence shown here is derived from an EMBL/GenBank/DDBJ whole genome shotgun (WGS) entry which is preliminary data.</text>
</comment>
<keyword evidence="1" id="KW-1133">Transmembrane helix</keyword>
<reference evidence="4" key="1">
    <citation type="submission" date="2021-02" db="EMBL/GenBank/DDBJ databases">
        <title>Metagenome-assembled genomes from human diarrheal sample B26.</title>
        <authorList>
            <person name="Ateba T.P."/>
            <person name="Alayande K.A."/>
            <person name="Mwanza M."/>
        </authorList>
    </citation>
    <scope>NUCLEOTIDE SEQUENCE</scope>
    <source>
        <strain evidence="4">06WH</strain>
    </source>
</reference>
<dbReference type="PANTHER" id="PTHR33121:SF70">
    <property type="entry name" value="SIGNALING PROTEIN YKOW"/>
    <property type="match status" value="1"/>
</dbReference>
<evidence type="ECO:0000259" key="3">
    <source>
        <dbReference type="PROSITE" id="PS50887"/>
    </source>
</evidence>
<feature type="domain" description="EAL" evidence="2">
    <location>
        <begin position="396"/>
        <end position="647"/>
    </location>
</feature>
<sequence>MEKNKKIIKLCYLQIAFYVVFLTSLLLHFKRGLDHRAFALLIILTLLGCASALTLTDYLKSLIRRSGFDVAGVHDKKSLEEKLLQLQNADDTLDVGVMMFDMNNLKTINDTYGHEEGDVFIQTFASYLTRILTEDSFLARFGGDEFVIVQNHATWNQLEQMNLQLQTMIDTYNQTADHPLSYAVGYELSCKNHYYLIMDLLQMADEKMYQDKRYKKQLQKNGPLAARRSMLAESISTDSLKEKIFTLLNNRSEEKQYAFLMTDVDNFHLINDYWGYETGTNILNFILKKLELFPQTLFVNRYHSDIFVGIIDITGQDPAVVREKISAYHKQAIREVLESYPLNYMTLNTGVYYLNDTDTPAEEVISHANIARRRAKETSTCVFEYNAELASTEQKRAETIHSFQNALAKKEFQIYFQPKISGKTQKIASAEVLVRWLREDGTLWFPDSFLPILEETGEIESLDYYVYNAAFQWLADRRKKGLPLLPLSLNVSPVHFHKIDTFTQRITQLLDHYQIPSKYLVFEITETTYIHNIDAVNQMIRFFHDRNIRISMDDFGSGYSSLNSLKDILFDEVKIDKHFLSAGLSEKGKIVLEEMFHLLKRTDKWIVCEGVETKEMVDFLISEGCNELQGFYYYKPMEQKKFEELIS</sequence>
<name>A0A938Z7J6_9FIRM</name>
<dbReference type="AlphaFoldDB" id="A0A938Z7J6"/>
<accession>A0A938Z7J6</accession>
<dbReference type="PROSITE" id="PS50883">
    <property type="entry name" value="EAL"/>
    <property type="match status" value="1"/>
</dbReference>
<dbReference type="SMART" id="SM00052">
    <property type="entry name" value="EAL"/>
    <property type="match status" value="1"/>
</dbReference>
<dbReference type="SUPFAM" id="SSF55073">
    <property type="entry name" value="Nucleotide cyclase"/>
    <property type="match status" value="2"/>
</dbReference>
<feature type="transmembrane region" description="Helical" evidence="1">
    <location>
        <begin position="7"/>
        <end position="29"/>
    </location>
</feature>
<dbReference type="SMART" id="SM00267">
    <property type="entry name" value="GGDEF"/>
    <property type="match status" value="2"/>
</dbReference>
<dbReference type="InterPro" id="IPR050706">
    <property type="entry name" value="Cyclic-di-GMP_PDE-like"/>
</dbReference>
<dbReference type="InterPro" id="IPR001633">
    <property type="entry name" value="EAL_dom"/>
</dbReference>
<feature type="transmembrane region" description="Helical" evidence="1">
    <location>
        <begin position="35"/>
        <end position="55"/>
    </location>
</feature>
<dbReference type="GO" id="GO:0071111">
    <property type="term" value="F:cyclic-guanylate-specific phosphodiesterase activity"/>
    <property type="evidence" value="ECO:0007669"/>
    <property type="project" value="InterPro"/>
</dbReference>
<dbReference type="Proteomes" id="UP000737612">
    <property type="component" value="Unassembled WGS sequence"/>
</dbReference>
<dbReference type="InterPro" id="IPR029787">
    <property type="entry name" value="Nucleotide_cyclase"/>
</dbReference>
<dbReference type="PROSITE" id="PS50887">
    <property type="entry name" value="GGDEF"/>
    <property type="match status" value="2"/>
</dbReference>
<dbReference type="InterPro" id="IPR035919">
    <property type="entry name" value="EAL_sf"/>
</dbReference>
<keyword evidence="1" id="KW-0812">Transmembrane</keyword>
<dbReference type="Gene3D" id="3.30.70.270">
    <property type="match status" value="2"/>
</dbReference>
<gene>
    <name evidence="4" type="ORF">JTJ23_00500</name>
</gene>
<evidence type="ECO:0000313" key="5">
    <source>
        <dbReference type="Proteomes" id="UP000737612"/>
    </source>
</evidence>
<evidence type="ECO:0000313" key="4">
    <source>
        <dbReference type="EMBL" id="MBN2952088.1"/>
    </source>
</evidence>
<dbReference type="PANTHER" id="PTHR33121">
    <property type="entry name" value="CYCLIC DI-GMP PHOSPHODIESTERASE PDEF"/>
    <property type="match status" value="1"/>
</dbReference>
<dbReference type="EMBL" id="JAFHBD010000002">
    <property type="protein sequence ID" value="MBN2952088.1"/>
    <property type="molecule type" value="Genomic_DNA"/>
</dbReference>
<dbReference type="SUPFAM" id="SSF141868">
    <property type="entry name" value="EAL domain-like"/>
    <property type="match status" value="1"/>
</dbReference>
<protein>
    <submittedName>
        <fullName evidence="4">EAL domain-containing protein</fullName>
    </submittedName>
</protein>
<dbReference type="CDD" id="cd01949">
    <property type="entry name" value="GGDEF"/>
    <property type="match status" value="1"/>
</dbReference>
<dbReference type="Gene3D" id="3.20.20.450">
    <property type="entry name" value="EAL domain"/>
    <property type="match status" value="1"/>
</dbReference>